<feature type="region of interest" description="Disordered" evidence="1">
    <location>
        <begin position="132"/>
        <end position="155"/>
    </location>
</feature>
<dbReference type="EMBL" id="KQ989774">
    <property type="protein sequence ID" value="KZV53962.1"/>
    <property type="molecule type" value="Genomic_DNA"/>
</dbReference>
<dbReference type="AlphaFoldDB" id="A0A2Z7D2Y9"/>
<sequence>MESADELAMETSRVDSDVRNQAIAKLNQLEHDEPAETMNQLQVLKERSEPAGSCNEKLAGESYQRRRFNHNSRRIRRIVDGAGTKKFSKKLQMDISRYFLRRVSSDDEDQLEHSADALRVEIQQSQDTRLKHMLNTSWTSKRKRKRRRAEESADGLALMMSSVTSSQSADGLREQSQESADSSSIFIQFSFSQALQGNPLQFQSIIKQEKTSKRIKERKQISRKKERAEHVMENVLSYDNKKGPQEGSGLQSTDCIPLQNQGRIRIMD</sequence>
<reference evidence="2 3" key="1">
    <citation type="journal article" date="2015" name="Proc. Natl. Acad. Sci. U.S.A.">
        <title>The resurrection genome of Boea hygrometrica: A blueprint for survival of dehydration.</title>
        <authorList>
            <person name="Xiao L."/>
            <person name="Yang G."/>
            <person name="Zhang L."/>
            <person name="Yang X."/>
            <person name="Zhao S."/>
            <person name="Ji Z."/>
            <person name="Zhou Q."/>
            <person name="Hu M."/>
            <person name="Wang Y."/>
            <person name="Chen M."/>
            <person name="Xu Y."/>
            <person name="Jin H."/>
            <person name="Xiao X."/>
            <person name="Hu G."/>
            <person name="Bao F."/>
            <person name="Hu Y."/>
            <person name="Wan P."/>
            <person name="Li L."/>
            <person name="Deng X."/>
            <person name="Kuang T."/>
            <person name="Xiang C."/>
            <person name="Zhu J.K."/>
            <person name="Oliver M.J."/>
            <person name="He Y."/>
        </authorList>
    </citation>
    <scope>NUCLEOTIDE SEQUENCE [LARGE SCALE GENOMIC DNA]</scope>
    <source>
        <strain evidence="3">cv. XS01</strain>
    </source>
</reference>
<dbReference type="Proteomes" id="UP000250235">
    <property type="component" value="Unassembled WGS sequence"/>
</dbReference>
<accession>A0A2Z7D2Y9</accession>
<organism evidence="2 3">
    <name type="scientific">Dorcoceras hygrometricum</name>
    <dbReference type="NCBI Taxonomy" id="472368"/>
    <lineage>
        <taxon>Eukaryota</taxon>
        <taxon>Viridiplantae</taxon>
        <taxon>Streptophyta</taxon>
        <taxon>Embryophyta</taxon>
        <taxon>Tracheophyta</taxon>
        <taxon>Spermatophyta</taxon>
        <taxon>Magnoliopsida</taxon>
        <taxon>eudicotyledons</taxon>
        <taxon>Gunneridae</taxon>
        <taxon>Pentapetalae</taxon>
        <taxon>asterids</taxon>
        <taxon>lamiids</taxon>
        <taxon>Lamiales</taxon>
        <taxon>Gesneriaceae</taxon>
        <taxon>Didymocarpoideae</taxon>
        <taxon>Trichosporeae</taxon>
        <taxon>Loxocarpinae</taxon>
        <taxon>Dorcoceras</taxon>
    </lineage>
</organism>
<evidence type="ECO:0000256" key="1">
    <source>
        <dbReference type="SAM" id="MobiDB-lite"/>
    </source>
</evidence>
<keyword evidence="3" id="KW-1185">Reference proteome</keyword>
<name>A0A2Z7D2Y9_9LAMI</name>
<proteinExistence type="predicted"/>
<protein>
    <submittedName>
        <fullName evidence="2">Uncharacterized protein</fullName>
    </submittedName>
</protein>
<evidence type="ECO:0000313" key="2">
    <source>
        <dbReference type="EMBL" id="KZV53962.1"/>
    </source>
</evidence>
<gene>
    <name evidence="2" type="ORF">F511_42818</name>
</gene>
<evidence type="ECO:0000313" key="3">
    <source>
        <dbReference type="Proteomes" id="UP000250235"/>
    </source>
</evidence>